<dbReference type="EMBL" id="BAOP01000008">
    <property type="protein sequence ID" value="GAC79373.1"/>
    <property type="molecule type" value="Genomic_DNA"/>
</dbReference>
<organism evidence="1 2">
    <name type="scientific">Gordonia malaquae NBRC 108250</name>
    <dbReference type="NCBI Taxonomy" id="1223542"/>
    <lineage>
        <taxon>Bacteria</taxon>
        <taxon>Bacillati</taxon>
        <taxon>Actinomycetota</taxon>
        <taxon>Actinomycetes</taxon>
        <taxon>Mycobacteriales</taxon>
        <taxon>Gordoniaceae</taxon>
        <taxon>Gordonia</taxon>
    </lineage>
</organism>
<evidence type="ECO:0000313" key="2">
    <source>
        <dbReference type="Proteomes" id="UP000035009"/>
    </source>
</evidence>
<dbReference type="STRING" id="410332.SAMN04488550_4263"/>
<dbReference type="RefSeq" id="WP_008377753.1">
    <property type="nucleotide sequence ID" value="NZ_BAOP01000008.1"/>
</dbReference>
<dbReference type="Pfam" id="PF06475">
    <property type="entry name" value="Glycolipid_bind"/>
    <property type="match status" value="1"/>
</dbReference>
<protein>
    <recommendedName>
        <fullName evidence="3">Glycolipid-binding domain-containing protein</fullName>
    </recommendedName>
</protein>
<dbReference type="InterPro" id="IPR009467">
    <property type="entry name" value="Glycolipid-bd_prot_put"/>
</dbReference>
<keyword evidence="2" id="KW-1185">Reference proteome</keyword>
<reference evidence="1 2" key="1">
    <citation type="submission" date="2013-02" db="EMBL/GenBank/DDBJ databases">
        <title>Whole genome shotgun sequence of Gordonia malaquae NBRC 108250.</title>
        <authorList>
            <person name="Yoshida I."/>
            <person name="Hosoyama A."/>
            <person name="Tsuchikane K."/>
            <person name="Ando Y."/>
            <person name="Baba S."/>
            <person name="Ohji S."/>
            <person name="Hamada M."/>
            <person name="Tamura T."/>
            <person name="Yamazoe A."/>
            <person name="Yamazaki S."/>
            <person name="Fujita N."/>
        </authorList>
    </citation>
    <scope>NUCLEOTIDE SEQUENCE [LARGE SCALE GENOMIC DNA]</scope>
    <source>
        <strain evidence="1 2">NBRC 108250</strain>
    </source>
</reference>
<dbReference type="SUPFAM" id="SSF159275">
    <property type="entry name" value="PA1994-like"/>
    <property type="match status" value="1"/>
</dbReference>
<dbReference type="AlphaFoldDB" id="M3VAZ5"/>
<evidence type="ECO:0000313" key="1">
    <source>
        <dbReference type="EMBL" id="GAC79373.1"/>
    </source>
</evidence>
<gene>
    <name evidence="1" type="ORF">GM1_008_01350</name>
</gene>
<proteinExistence type="predicted"/>
<dbReference type="Proteomes" id="UP000035009">
    <property type="component" value="Unassembled WGS sequence"/>
</dbReference>
<dbReference type="OrthoDB" id="7347529at2"/>
<evidence type="ECO:0008006" key="3">
    <source>
        <dbReference type="Google" id="ProtNLM"/>
    </source>
</evidence>
<name>M3VAZ5_GORML</name>
<dbReference type="eggNOG" id="COG3554">
    <property type="taxonomic scope" value="Bacteria"/>
</dbReference>
<accession>M3VAZ5</accession>
<comment type="caution">
    <text evidence="1">The sequence shown here is derived from an EMBL/GenBank/DDBJ whole genome shotgun (WGS) entry which is preliminary data.</text>
</comment>
<sequence>MTSPESAAETGAKTMFTWRSPDGGRLEQVRLKSGGGRLRAYGRIICAASADVEAYSASYELVTNDIGVSRRLSVRVLRAGGEGQLELSRDMDGKWMVQTADTTVQSEFGGAEAVDVVGSPFFKMLPINRHKIVSGGSATGVHLVSLKLPTFNIEPAQADYTVADGRLTVVTNGLTSELTVDGQGVVLDYVGNATRIV</sequence>